<dbReference type="InterPro" id="IPR045087">
    <property type="entry name" value="Cu-oxidase_fam"/>
</dbReference>
<dbReference type="PANTHER" id="PTHR11709:SF145">
    <property type="entry name" value="LCC1"/>
    <property type="match status" value="1"/>
</dbReference>
<sequence>MPTLGALITFFGVVGHAVALSQWETNRKSTWGTLDNPTYPKWLSDPSIHQLQPRGSSSPPWGARTAANTNPYTSPPVTGVTRKYNFTLSRGLASPDGYQKHVILVNDQFPGPLIEANWGDTIQVTVNNNITGPDEGTALHWHGFLQKGTQWFDGVPSAQQCPIVPGQSLTYSFQADLYGTSWYHSHFSAQYAGGLLGPILVHGPTNEDYDIDLGPVILADWFHKEYFDIVKLVASTDSSNWLQYSDNNLIQGKGNFDCSLVTDGTPCSNNAGYAKFRFQKGKKHLLRLINTSAAGLERFSIDGHTLTVVANDFVPVQPYNATYVTLGVGQRLHVIVEATGASDGAYWMRSNISEICNLPLQPHGLAAIYYDDADTNALPTSAANFYPGDDGTCTTDPLDVTVPYYAIEPSVPSLTQFITVNETVNATGHLVWTVDGSAAHVDYNKAIYLLANEGNLTYPLEPNWNVYDVYDNSSVRLVIQNAHDFSHPIHIHGHNIYILAEGEGTWDNKTIVRPNNPQRRDTQQLRANGYIVIQYETDNPGVWPLHCHIAWHVSMGFYIALIERPDDIQQSPVPKAIKNTCTAWNKYTKSNFVDQIDSGV</sequence>
<dbReference type="InterPro" id="IPR008972">
    <property type="entry name" value="Cupredoxin"/>
</dbReference>
<dbReference type="CDD" id="cd13901">
    <property type="entry name" value="CuRO_3_MaLCC_like"/>
    <property type="match status" value="1"/>
</dbReference>
<evidence type="ECO:0000259" key="11">
    <source>
        <dbReference type="Pfam" id="PF07732"/>
    </source>
</evidence>
<evidence type="ECO:0000256" key="2">
    <source>
        <dbReference type="ARBA" id="ARBA00022723"/>
    </source>
</evidence>
<keyword evidence="8" id="KW-0732">Signal</keyword>
<keyword evidence="3" id="KW-0677">Repeat</keyword>
<dbReference type="GO" id="GO:0016491">
    <property type="term" value="F:oxidoreductase activity"/>
    <property type="evidence" value="ECO:0007669"/>
    <property type="project" value="UniProtKB-KW"/>
</dbReference>
<evidence type="ECO:0000256" key="4">
    <source>
        <dbReference type="ARBA" id="ARBA00023002"/>
    </source>
</evidence>
<evidence type="ECO:0000256" key="6">
    <source>
        <dbReference type="ARBA" id="ARBA00023180"/>
    </source>
</evidence>
<dbReference type="AlphaFoldDB" id="A0A2T3Z085"/>
<name>A0A2T3Z085_TRIA4</name>
<feature type="domain" description="Plastocyanin-like" evidence="9">
    <location>
        <begin position="215"/>
        <end position="370"/>
    </location>
</feature>
<dbReference type="CDD" id="cd13880">
    <property type="entry name" value="CuRO_2_MaLCC_like"/>
    <property type="match status" value="1"/>
</dbReference>
<dbReference type="SMR" id="A0A2T3Z085"/>
<feature type="signal peptide" evidence="8">
    <location>
        <begin position="1"/>
        <end position="19"/>
    </location>
</feature>
<organism evidence="12 13">
    <name type="scientific">Trichoderma asperellum (strain ATCC 204424 / CBS 433.97 / NBRC 101777)</name>
    <dbReference type="NCBI Taxonomy" id="1042311"/>
    <lineage>
        <taxon>Eukaryota</taxon>
        <taxon>Fungi</taxon>
        <taxon>Dikarya</taxon>
        <taxon>Ascomycota</taxon>
        <taxon>Pezizomycotina</taxon>
        <taxon>Sordariomycetes</taxon>
        <taxon>Hypocreomycetidae</taxon>
        <taxon>Hypocreales</taxon>
        <taxon>Hypocreaceae</taxon>
        <taxon>Trichoderma</taxon>
    </lineage>
</organism>
<dbReference type="InterPro" id="IPR001117">
    <property type="entry name" value="Cu-oxidase_2nd"/>
</dbReference>
<keyword evidence="6" id="KW-0325">Glycoprotein</keyword>
<evidence type="ECO:0000313" key="12">
    <source>
        <dbReference type="EMBL" id="PTB38205.1"/>
    </source>
</evidence>
<keyword evidence="13" id="KW-1185">Reference proteome</keyword>
<dbReference type="OrthoDB" id="2121828at2759"/>
<keyword evidence="5" id="KW-0186">Copper</keyword>
<dbReference type="InterPro" id="IPR011707">
    <property type="entry name" value="Cu-oxidase-like_N"/>
</dbReference>
<dbReference type="InterPro" id="IPR011706">
    <property type="entry name" value="Cu-oxidase_C"/>
</dbReference>
<dbReference type="GO" id="GO:0005507">
    <property type="term" value="F:copper ion binding"/>
    <property type="evidence" value="ECO:0007669"/>
    <property type="project" value="InterPro"/>
</dbReference>
<feature type="region of interest" description="Disordered" evidence="7">
    <location>
        <begin position="46"/>
        <end position="74"/>
    </location>
</feature>
<evidence type="ECO:0000259" key="9">
    <source>
        <dbReference type="Pfam" id="PF00394"/>
    </source>
</evidence>
<dbReference type="FunFam" id="2.60.40.420:FF:000021">
    <property type="entry name" value="Extracellular dihydrogeodin oxidase/laccase"/>
    <property type="match status" value="1"/>
</dbReference>
<dbReference type="Proteomes" id="UP000240493">
    <property type="component" value="Unassembled WGS sequence"/>
</dbReference>
<proteinExistence type="inferred from homology"/>
<reference evidence="12 13" key="1">
    <citation type="submission" date="2016-07" db="EMBL/GenBank/DDBJ databases">
        <title>Multiple horizontal gene transfer events from other fungi enriched the ability of initially mycotrophic Trichoderma (Ascomycota) to feed on dead plant biomass.</title>
        <authorList>
            <consortium name="DOE Joint Genome Institute"/>
            <person name="Aerts A."/>
            <person name="Atanasova L."/>
            <person name="Chenthamara K."/>
            <person name="Zhang J."/>
            <person name="Grujic M."/>
            <person name="Henrissat B."/>
            <person name="Kuo A."/>
            <person name="Salamov A."/>
            <person name="Lipzen A."/>
            <person name="Labutti K."/>
            <person name="Barry K."/>
            <person name="Miao Y."/>
            <person name="Rahimi M.J."/>
            <person name="Shen Q."/>
            <person name="Grigoriev I.V."/>
            <person name="Kubicek C.P."/>
            <person name="Druzhinina I.S."/>
        </authorList>
    </citation>
    <scope>NUCLEOTIDE SEQUENCE [LARGE SCALE GENOMIC DNA]</scope>
    <source>
        <strain evidence="12 13">CBS 433.97</strain>
    </source>
</reference>
<comment type="similarity">
    <text evidence="1">Belongs to the multicopper oxidase family.</text>
</comment>
<dbReference type="Pfam" id="PF07731">
    <property type="entry name" value="Cu-oxidase_2"/>
    <property type="match status" value="1"/>
</dbReference>
<gene>
    <name evidence="12" type="ORF">M441DRAFT_71665</name>
</gene>
<feature type="domain" description="Plastocyanin-like" evidence="10">
    <location>
        <begin position="457"/>
        <end position="566"/>
    </location>
</feature>
<evidence type="ECO:0000256" key="5">
    <source>
        <dbReference type="ARBA" id="ARBA00023008"/>
    </source>
</evidence>
<keyword evidence="4" id="KW-0560">Oxidoreductase</keyword>
<dbReference type="FunFam" id="2.60.40.420:FF:000038">
    <property type="entry name" value="Extracellular dihydrogeodin oxidase/laccase"/>
    <property type="match status" value="1"/>
</dbReference>
<protein>
    <submittedName>
        <fullName evidence="12">Multicopper oxidase</fullName>
    </submittedName>
</protein>
<evidence type="ECO:0000256" key="7">
    <source>
        <dbReference type="SAM" id="MobiDB-lite"/>
    </source>
</evidence>
<evidence type="ECO:0000259" key="10">
    <source>
        <dbReference type="Pfam" id="PF07731"/>
    </source>
</evidence>
<dbReference type="STRING" id="1042311.A0A2T3Z085"/>
<evidence type="ECO:0000313" key="13">
    <source>
        <dbReference type="Proteomes" id="UP000240493"/>
    </source>
</evidence>
<accession>A0A2T3Z085</accession>
<evidence type="ECO:0000256" key="8">
    <source>
        <dbReference type="SAM" id="SignalP"/>
    </source>
</evidence>
<evidence type="ECO:0000256" key="1">
    <source>
        <dbReference type="ARBA" id="ARBA00010609"/>
    </source>
</evidence>
<dbReference type="SUPFAM" id="SSF49503">
    <property type="entry name" value="Cupredoxins"/>
    <property type="match status" value="3"/>
</dbReference>
<dbReference type="PANTHER" id="PTHR11709">
    <property type="entry name" value="MULTI-COPPER OXIDASE"/>
    <property type="match status" value="1"/>
</dbReference>
<feature type="chain" id="PRO_5015729801" evidence="8">
    <location>
        <begin position="20"/>
        <end position="600"/>
    </location>
</feature>
<dbReference type="EMBL" id="KZ679266">
    <property type="protein sequence ID" value="PTB38205.1"/>
    <property type="molecule type" value="Genomic_DNA"/>
</dbReference>
<dbReference type="Pfam" id="PF07732">
    <property type="entry name" value="Cu-oxidase_3"/>
    <property type="match status" value="1"/>
</dbReference>
<dbReference type="Gene3D" id="2.60.40.420">
    <property type="entry name" value="Cupredoxins - blue copper proteins"/>
    <property type="match status" value="3"/>
</dbReference>
<evidence type="ECO:0000256" key="3">
    <source>
        <dbReference type="ARBA" id="ARBA00022737"/>
    </source>
</evidence>
<feature type="compositionally biased region" description="Polar residues" evidence="7">
    <location>
        <begin position="47"/>
        <end position="59"/>
    </location>
</feature>
<feature type="domain" description="Plastocyanin-like" evidence="11">
    <location>
        <begin position="91"/>
        <end position="204"/>
    </location>
</feature>
<dbReference type="CDD" id="cd13854">
    <property type="entry name" value="CuRO_1_MaLCC_like"/>
    <property type="match status" value="1"/>
</dbReference>
<dbReference type="Pfam" id="PF00394">
    <property type="entry name" value="Cu-oxidase"/>
    <property type="match status" value="1"/>
</dbReference>
<keyword evidence="2" id="KW-0479">Metal-binding</keyword>